<dbReference type="InterPro" id="IPR006132">
    <property type="entry name" value="Asp/Orn_carbamoyltranf_P-bd"/>
</dbReference>
<comment type="similarity">
    <text evidence="2 7">Belongs to the aspartate/ornithine carbamoyltransferase superfamily. ATCase family.</text>
</comment>
<feature type="binding site" evidence="7">
    <location>
        <position position="58"/>
    </location>
    <ligand>
        <name>carbamoyl phosphate</name>
        <dbReference type="ChEBI" id="CHEBI:58228"/>
    </ligand>
</feature>
<dbReference type="Gene3D" id="3.40.50.1370">
    <property type="entry name" value="Aspartate/ornithine carbamoyltransferase"/>
    <property type="match status" value="2"/>
</dbReference>
<evidence type="ECO:0000259" key="9">
    <source>
        <dbReference type="Pfam" id="PF02729"/>
    </source>
</evidence>
<gene>
    <name evidence="7" type="primary">pyrB</name>
    <name evidence="10" type="ORF">AB3N04_18195</name>
</gene>
<dbReference type="PROSITE" id="PS00097">
    <property type="entry name" value="CARBAMOYLTRANSFERASE"/>
    <property type="match status" value="1"/>
</dbReference>
<evidence type="ECO:0000256" key="3">
    <source>
        <dbReference type="ARBA" id="ARBA00022679"/>
    </source>
</evidence>
<evidence type="ECO:0000256" key="1">
    <source>
        <dbReference type="ARBA" id="ARBA00004852"/>
    </source>
</evidence>
<feature type="binding site" evidence="7">
    <location>
        <position position="262"/>
    </location>
    <ligand>
        <name>carbamoyl phosphate</name>
        <dbReference type="ChEBI" id="CHEBI:58228"/>
    </ligand>
</feature>
<feature type="binding site" evidence="7">
    <location>
        <position position="59"/>
    </location>
    <ligand>
        <name>carbamoyl phosphate</name>
        <dbReference type="ChEBI" id="CHEBI:58228"/>
    </ligand>
</feature>
<feature type="binding site" evidence="7">
    <location>
        <position position="136"/>
    </location>
    <ligand>
        <name>carbamoyl phosphate</name>
        <dbReference type="ChEBI" id="CHEBI:58228"/>
    </ligand>
</feature>
<dbReference type="InterPro" id="IPR002082">
    <property type="entry name" value="Asp_carbamoyltransf"/>
</dbReference>
<comment type="pathway">
    <text evidence="1 7">Pyrimidine metabolism; UMP biosynthesis via de novo pathway; (S)-dihydroorotate from bicarbonate: step 2/3.</text>
</comment>
<comment type="function">
    <text evidence="5 7">Catalyzes the condensation of carbamoyl phosphate and aspartate to form carbamoyl aspartate and inorganic phosphate, the committed step in the de novo pyrimidine nucleotide biosynthesis pathway.</text>
</comment>
<dbReference type="PRINTS" id="PR00101">
    <property type="entry name" value="ATCASE"/>
</dbReference>
<dbReference type="GO" id="GO:0006207">
    <property type="term" value="P:'de novo' pyrimidine nucleobase biosynthetic process"/>
    <property type="evidence" value="ECO:0007669"/>
    <property type="project" value="InterPro"/>
</dbReference>
<dbReference type="HAMAP" id="MF_00001">
    <property type="entry name" value="Asp_carb_tr"/>
    <property type="match status" value="1"/>
</dbReference>
<comment type="catalytic activity">
    <reaction evidence="6 7">
        <text>carbamoyl phosphate + L-aspartate = N-carbamoyl-L-aspartate + phosphate + H(+)</text>
        <dbReference type="Rhea" id="RHEA:20013"/>
        <dbReference type="ChEBI" id="CHEBI:15378"/>
        <dbReference type="ChEBI" id="CHEBI:29991"/>
        <dbReference type="ChEBI" id="CHEBI:32814"/>
        <dbReference type="ChEBI" id="CHEBI:43474"/>
        <dbReference type="ChEBI" id="CHEBI:58228"/>
        <dbReference type="EC" id="2.1.3.2"/>
    </reaction>
</comment>
<dbReference type="GO" id="GO:0005829">
    <property type="term" value="C:cytosol"/>
    <property type="evidence" value="ECO:0007669"/>
    <property type="project" value="TreeGrafter"/>
</dbReference>
<dbReference type="InterPro" id="IPR006130">
    <property type="entry name" value="Asp/Orn_carbamoylTrfase"/>
</dbReference>
<feature type="binding site" evidence="7">
    <location>
        <position position="108"/>
    </location>
    <ligand>
        <name>carbamoyl phosphate</name>
        <dbReference type="ChEBI" id="CHEBI:58228"/>
    </ligand>
</feature>
<dbReference type="GO" id="GO:0044205">
    <property type="term" value="P:'de novo' UMP biosynthetic process"/>
    <property type="evidence" value="ECO:0007669"/>
    <property type="project" value="UniProtKB-UniRule"/>
</dbReference>
<dbReference type="InterPro" id="IPR036901">
    <property type="entry name" value="Asp/Orn_carbamoylTrfase_sf"/>
</dbReference>
<keyword evidence="4 7" id="KW-0665">Pyrimidine biosynthesis</keyword>
<name>A0AB39BS32_9BACI</name>
<feature type="binding site" evidence="7">
    <location>
        <position position="220"/>
    </location>
    <ligand>
        <name>L-aspartate</name>
        <dbReference type="ChEBI" id="CHEBI:29991"/>
    </ligand>
</feature>
<feature type="domain" description="Aspartate/ornithine carbamoyltransferase Asp/Orn-binding" evidence="8">
    <location>
        <begin position="155"/>
        <end position="297"/>
    </location>
</feature>
<evidence type="ECO:0000256" key="7">
    <source>
        <dbReference type="HAMAP-Rule" id="MF_00001"/>
    </source>
</evidence>
<accession>A0AB39BS32</accession>
<dbReference type="AlphaFoldDB" id="A0AB39BS32"/>
<dbReference type="PRINTS" id="PR00100">
    <property type="entry name" value="AOTCASE"/>
</dbReference>
<sequence>MQMSIEKLVSKGLHTMSELSLNEIDWILHEAEAFSKGTSWRPADQTFVANLFFEPSTRTKMSFEVAERKLGLEVLAFDGETSSVQKGETLYDTAKTLESIGAKALVIRHPKSKYYEELEDRLAIPIINAGDGCGQHPSQSLLDLLTIKQEFGTFKGVRVVICGDLRHSRVARSNAEILTRLGAKVLISGPMEWMEGFSDMYPYVSMDTAVERADVIMLLRIQNERHEGGTMSSGELYHLQHGLTIEREANMQRHSIIMHPAPVNRGVEIASELVECRRSRIFKQMENGVFIRMAILKRALQNL</sequence>
<dbReference type="GO" id="GO:0006520">
    <property type="term" value="P:amino acid metabolic process"/>
    <property type="evidence" value="ECO:0007669"/>
    <property type="project" value="InterPro"/>
</dbReference>
<protein>
    <recommendedName>
        <fullName evidence="7">Aspartate carbamoyltransferase</fullName>
        <ecNumber evidence="7">2.1.3.2</ecNumber>
    </recommendedName>
    <alternativeName>
        <fullName evidence="7">Aspartate transcarbamylase</fullName>
        <shortName evidence="7">ATCase</shortName>
    </alternativeName>
</protein>
<proteinExistence type="inferred from homology"/>
<dbReference type="InterPro" id="IPR006131">
    <property type="entry name" value="Asp_carbamoyltransf_Asp/Orn-bd"/>
</dbReference>
<dbReference type="GO" id="GO:0016597">
    <property type="term" value="F:amino acid binding"/>
    <property type="evidence" value="ECO:0007669"/>
    <property type="project" value="InterPro"/>
</dbReference>
<organism evidence="10">
    <name type="scientific">Alkalihalophilus sp. As8PL</name>
    <dbReference type="NCBI Taxonomy" id="3237103"/>
    <lineage>
        <taxon>Bacteria</taxon>
        <taxon>Bacillati</taxon>
        <taxon>Bacillota</taxon>
        <taxon>Bacilli</taxon>
        <taxon>Bacillales</taxon>
        <taxon>Bacillaceae</taxon>
        <taxon>Alkalihalophilus</taxon>
    </lineage>
</organism>
<keyword evidence="3 7" id="KW-0808">Transferase</keyword>
<dbReference type="GO" id="GO:0004070">
    <property type="term" value="F:aspartate carbamoyltransferase activity"/>
    <property type="evidence" value="ECO:0007669"/>
    <property type="project" value="UniProtKB-UniRule"/>
</dbReference>
<evidence type="ECO:0000256" key="6">
    <source>
        <dbReference type="ARBA" id="ARBA00048859"/>
    </source>
</evidence>
<dbReference type="EMBL" id="CP162551">
    <property type="protein sequence ID" value="XDI36583.1"/>
    <property type="molecule type" value="Genomic_DNA"/>
</dbReference>
<evidence type="ECO:0000256" key="4">
    <source>
        <dbReference type="ARBA" id="ARBA00022975"/>
    </source>
</evidence>
<feature type="binding site" evidence="7">
    <location>
        <position position="86"/>
    </location>
    <ligand>
        <name>L-aspartate</name>
        <dbReference type="ChEBI" id="CHEBI:29991"/>
    </ligand>
</feature>
<dbReference type="PANTHER" id="PTHR45753">
    <property type="entry name" value="ORNITHINE CARBAMOYLTRANSFERASE, MITOCHONDRIAL"/>
    <property type="match status" value="1"/>
</dbReference>
<dbReference type="FunFam" id="3.40.50.1370:FF:000011">
    <property type="entry name" value="Aspartate carbamoyltransferase"/>
    <property type="match status" value="1"/>
</dbReference>
<dbReference type="PANTHER" id="PTHR45753:SF6">
    <property type="entry name" value="ASPARTATE CARBAMOYLTRANSFERASE"/>
    <property type="match status" value="1"/>
</dbReference>
<dbReference type="SUPFAM" id="SSF53671">
    <property type="entry name" value="Aspartate/ornithine carbamoyltransferase"/>
    <property type="match status" value="1"/>
</dbReference>
<feature type="binding site" evidence="7">
    <location>
        <position position="139"/>
    </location>
    <ligand>
        <name>carbamoyl phosphate</name>
        <dbReference type="ChEBI" id="CHEBI:58228"/>
    </ligand>
</feature>
<evidence type="ECO:0000259" key="8">
    <source>
        <dbReference type="Pfam" id="PF00185"/>
    </source>
</evidence>
<dbReference type="RefSeq" id="WP_368504007.1">
    <property type="nucleotide sequence ID" value="NZ_CP162551.1"/>
</dbReference>
<dbReference type="Pfam" id="PF00185">
    <property type="entry name" value="OTCace"/>
    <property type="match status" value="1"/>
</dbReference>
<feature type="binding site" evidence="7">
    <location>
        <position position="261"/>
    </location>
    <ligand>
        <name>carbamoyl phosphate</name>
        <dbReference type="ChEBI" id="CHEBI:58228"/>
    </ligand>
</feature>
<evidence type="ECO:0000256" key="5">
    <source>
        <dbReference type="ARBA" id="ARBA00043884"/>
    </source>
</evidence>
<dbReference type="NCBIfam" id="TIGR00670">
    <property type="entry name" value="asp_carb_tr"/>
    <property type="match status" value="1"/>
</dbReference>
<reference evidence="10" key="1">
    <citation type="submission" date="2024-07" db="EMBL/GenBank/DDBJ databases">
        <title>Identification and characteristics of an arsenic-resistant bacterial isolate, which belongs to a novel species.</title>
        <authorList>
            <person name="Juszczyk A."/>
            <person name="Kowalczyk A."/>
            <person name="Was K."/>
            <person name="Kosowicz W."/>
            <person name="Budzyn A."/>
            <person name="Latowski D."/>
        </authorList>
    </citation>
    <scope>NUCLEOTIDE SEQUENCE</scope>
    <source>
        <strain evidence="10">As8PL</strain>
    </source>
</reference>
<comment type="subunit">
    <text evidence="7">Heterododecamer (2C3:3R2) of six catalytic PyrB chains organized as two trimers (C3), and six regulatory PyrI chains organized as three dimers (R2).</text>
</comment>
<feature type="domain" description="Aspartate/ornithine carbamoyltransferase carbamoyl-P binding" evidence="9">
    <location>
        <begin position="13"/>
        <end position="149"/>
    </location>
</feature>
<feature type="binding site" evidence="7">
    <location>
        <position position="169"/>
    </location>
    <ligand>
        <name>L-aspartate</name>
        <dbReference type="ChEBI" id="CHEBI:29991"/>
    </ligand>
</feature>
<dbReference type="EC" id="2.1.3.2" evidence="7"/>
<dbReference type="Pfam" id="PF02729">
    <property type="entry name" value="OTCace_N"/>
    <property type="match status" value="1"/>
</dbReference>
<dbReference type="NCBIfam" id="NF002032">
    <property type="entry name" value="PRK00856.1"/>
    <property type="match status" value="1"/>
</dbReference>
<evidence type="ECO:0000256" key="2">
    <source>
        <dbReference type="ARBA" id="ARBA00008896"/>
    </source>
</evidence>
<evidence type="ECO:0000313" key="10">
    <source>
        <dbReference type="EMBL" id="XDI36583.1"/>
    </source>
</evidence>